<protein>
    <submittedName>
        <fullName evidence="5">Uncharacterized protein</fullName>
    </submittedName>
</protein>
<organism evidence="5">
    <name type="scientific">Mucochytrium quahogii</name>
    <dbReference type="NCBI Taxonomy" id="96639"/>
    <lineage>
        <taxon>Eukaryota</taxon>
        <taxon>Sar</taxon>
        <taxon>Stramenopiles</taxon>
        <taxon>Bigyra</taxon>
        <taxon>Labyrinthulomycetes</taxon>
        <taxon>Thraustochytrida</taxon>
        <taxon>Thraustochytriidae</taxon>
        <taxon>Mucochytrium</taxon>
    </lineage>
</organism>
<keyword evidence="4" id="KW-0460">Magnesium</keyword>
<dbReference type="GO" id="GO:0046872">
    <property type="term" value="F:metal ion binding"/>
    <property type="evidence" value="ECO:0007669"/>
    <property type="project" value="UniProtKB-KW"/>
</dbReference>
<reference evidence="5" key="1">
    <citation type="submission" date="2021-01" db="EMBL/GenBank/DDBJ databases">
        <authorList>
            <person name="Corre E."/>
            <person name="Pelletier E."/>
            <person name="Niang G."/>
            <person name="Scheremetjew M."/>
            <person name="Finn R."/>
            <person name="Kale V."/>
            <person name="Holt S."/>
            <person name="Cochrane G."/>
            <person name="Meng A."/>
            <person name="Brown T."/>
            <person name="Cohen L."/>
        </authorList>
    </citation>
    <scope>NUCLEOTIDE SEQUENCE</scope>
    <source>
        <strain evidence="5">NY070348D</strain>
    </source>
</reference>
<dbReference type="PANTHER" id="PTHR12103">
    <property type="entry name" value="5'-NUCLEOTIDASE DOMAIN-CONTAINING"/>
    <property type="match status" value="1"/>
</dbReference>
<evidence type="ECO:0000256" key="1">
    <source>
        <dbReference type="ARBA" id="ARBA00009589"/>
    </source>
</evidence>
<dbReference type="Pfam" id="PF05761">
    <property type="entry name" value="5_nucleotid"/>
    <property type="match status" value="1"/>
</dbReference>
<proteinExistence type="inferred from homology"/>
<accession>A0A7S2S6L0</accession>
<dbReference type="Gene3D" id="3.40.50.1000">
    <property type="entry name" value="HAD superfamily/HAD-like"/>
    <property type="match status" value="1"/>
</dbReference>
<keyword evidence="3" id="KW-0378">Hydrolase</keyword>
<dbReference type="InterPro" id="IPR023214">
    <property type="entry name" value="HAD_sf"/>
</dbReference>
<keyword evidence="2" id="KW-0479">Metal-binding</keyword>
<dbReference type="SUPFAM" id="SSF56784">
    <property type="entry name" value="HAD-like"/>
    <property type="match status" value="1"/>
</dbReference>
<dbReference type="InterPro" id="IPR008380">
    <property type="entry name" value="HAD-SF_hydro_IG_5-nucl"/>
</dbReference>
<sequence>MMMLKGTRREERLDFGRYDWIGFDMDHTLAKYHLGELYRLIFNAVVKYLQAEHGDLYPRGLFQGLQYCNDFATKGTILDVAKGNFVNLNSDGLVCCVRHGKGRHLNEQEIDSVYGEQRVFEFYEYIKVFKKDYELFVPFTSPFGIPAAQVLGTLIEYVDKNGGPPYVDLVRHVFGGLNHNYDPTSLEKCRGLFFPALTAEPSRYLVKASEHTIQFMRDCRKRGQKILLMTNSKHDFTQVVMDYVVGPNWKNEFDLIITAAKKPWFFKRDDTPFTNIQGIEVEPTFGRVLVGGNWRTLAEKLGIGAKPHSMLYFGDDLHGDVAALSNTNSGWDGVAVVEELGDDIHANIEHVFHCPKASLENFQTEWFEAIERAAVLCIPDVSSFTKSQTNGVLENCWSTVSQGKTLWYPYHPRSLL</sequence>
<dbReference type="GO" id="GO:0008253">
    <property type="term" value="F:5'-nucleotidase activity"/>
    <property type="evidence" value="ECO:0007669"/>
    <property type="project" value="TreeGrafter"/>
</dbReference>
<dbReference type="PANTHER" id="PTHR12103:SF38">
    <property type="entry name" value="5'-NUCLEOTIDASE DOMAIN-CONTAINING PROTEIN 1"/>
    <property type="match status" value="1"/>
</dbReference>
<evidence type="ECO:0000256" key="4">
    <source>
        <dbReference type="ARBA" id="ARBA00022842"/>
    </source>
</evidence>
<evidence type="ECO:0000313" key="5">
    <source>
        <dbReference type="EMBL" id="CAD9691103.1"/>
    </source>
</evidence>
<evidence type="ECO:0000256" key="3">
    <source>
        <dbReference type="ARBA" id="ARBA00022801"/>
    </source>
</evidence>
<comment type="similarity">
    <text evidence="1">Belongs to the 5'(3')-deoxyribonucleotidase family.</text>
</comment>
<evidence type="ECO:0000256" key="2">
    <source>
        <dbReference type="ARBA" id="ARBA00022723"/>
    </source>
</evidence>
<gene>
    <name evidence="5" type="ORF">QSP1433_LOCUS10865</name>
</gene>
<name>A0A7S2S6L0_9STRA</name>
<dbReference type="AlphaFoldDB" id="A0A7S2S6L0"/>
<dbReference type="InterPro" id="IPR036412">
    <property type="entry name" value="HAD-like_sf"/>
</dbReference>
<dbReference type="EMBL" id="HBHK01017251">
    <property type="protein sequence ID" value="CAD9691103.1"/>
    <property type="molecule type" value="Transcribed_RNA"/>
</dbReference>